<dbReference type="AlphaFoldDB" id="A0A9X1X3G0"/>
<reference evidence="1" key="1">
    <citation type="submission" date="2022-04" db="EMBL/GenBank/DDBJ databases">
        <title>Mucilaginibacter sp. RS28 isolated from freshwater.</title>
        <authorList>
            <person name="Ko S.-R."/>
        </authorList>
    </citation>
    <scope>NUCLEOTIDE SEQUENCE</scope>
    <source>
        <strain evidence="1">RS28</strain>
    </source>
</reference>
<proteinExistence type="predicted"/>
<dbReference type="RefSeq" id="WP_245129421.1">
    <property type="nucleotide sequence ID" value="NZ_JALJEJ010000003.1"/>
</dbReference>
<organism evidence="1 2">
    <name type="scientific">Mucilaginibacter straminoryzae</name>
    <dbReference type="NCBI Taxonomy" id="2932774"/>
    <lineage>
        <taxon>Bacteria</taxon>
        <taxon>Pseudomonadati</taxon>
        <taxon>Bacteroidota</taxon>
        <taxon>Sphingobacteriia</taxon>
        <taxon>Sphingobacteriales</taxon>
        <taxon>Sphingobacteriaceae</taxon>
        <taxon>Mucilaginibacter</taxon>
    </lineage>
</organism>
<dbReference type="Proteomes" id="UP001139450">
    <property type="component" value="Unassembled WGS sequence"/>
</dbReference>
<comment type="caution">
    <text evidence="1">The sequence shown here is derived from an EMBL/GenBank/DDBJ whole genome shotgun (WGS) entry which is preliminary data.</text>
</comment>
<evidence type="ECO:0000313" key="2">
    <source>
        <dbReference type="Proteomes" id="UP001139450"/>
    </source>
</evidence>
<dbReference type="EMBL" id="JALJEJ010000003">
    <property type="protein sequence ID" value="MCJ8209585.1"/>
    <property type="molecule type" value="Genomic_DNA"/>
</dbReference>
<evidence type="ECO:0000313" key="1">
    <source>
        <dbReference type="EMBL" id="MCJ8209585.1"/>
    </source>
</evidence>
<keyword evidence="2" id="KW-1185">Reference proteome</keyword>
<name>A0A9X1X3G0_9SPHI</name>
<protein>
    <submittedName>
        <fullName evidence="1">Uncharacterized protein</fullName>
    </submittedName>
</protein>
<sequence>MEIQLIKGSFEAKEAAELLNKLFKSKIQFHESKINNEELNEEDIKMRERRIIELQNELTAALSAVRQKATGVELNATVRISLN</sequence>
<accession>A0A9X1X3G0</accession>
<gene>
    <name evidence="1" type="ORF">MUY27_07680</name>
</gene>